<gene>
    <name evidence="3" type="ORF">FYJ64_09505</name>
</gene>
<dbReference type="InterPro" id="IPR022464">
    <property type="entry name" value="Strep_pil_isopept_link"/>
</dbReference>
<keyword evidence="1" id="KW-0812">Transmembrane</keyword>
<dbReference type="GeneID" id="303115559"/>
<sequence>MNFLKLQNRPSRLVTAVLVIVLTLVAGVSVCMADTDPNKVPDADLNRACTLTIQTIYHKTVDRAIPIPGEELTLYKVANLKTKGGSAIYTSLPEFSSADINYDGMTAEQSESAAKALAELVKAKNLNGVKAVSDGAGNAAFTDLSHGMYLVLETGKTGNAKAYSQIEPYLIMVPGIERKNDVNTWKYDVVSEIKPVLVKNPTKPCRTEVRLKKKLSGKKLTKRMFRFRLRQTTAAGEIMKDGINETVSNGKNGEIIFSLRFSKTGTYYFLISEINDGMKNVTYDKMKVRAAVTVKENSDGSLRIDRIKLGRDSTFNNVYKRRSFVQHIINTGDPMNLMLWVVVITAAAASLLEVWRRKRSRTSRIEKIN</sequence>
<feature type="transmembrane region" description="Helical" evidence="1">
    <location>
        <begin position="337"/>
        <end position="355"/>
    </location>
</feature>
<dbReference type="Proteomes" id="UP000474676">
    <property type="component" value="Unassembled WGS sequence"/>
</dbReference>
<accession>A0A6L5Y777</accession>
<organism evidence="3 4">
    <name type="scientific">Hornefia butyriciproducens</name>
    <dbReference type="NCBI Taxonomy" id="2652293"/>
    <lineage>
        <taxon>Bacteria</taxon>
        <taxon>Bacillati</taxon>
        <taxon>Bacillota</taxon>
        <taxon>Clostridia</taxon>
        <taxon>Peptostreptococcales</taxon>
        <taxon>Anaerovoracaceae</taxon>
        <taxon>Hornefia</taxon>
    </lineage>
</organism>
<keyword evidence="1" id="KW-0472">Membrane</keyword>
<comment type="caution">
    <text evidence="3">The sequence shown here is derived from an EMBL/GenBank/DDBJ whole genome shotgun (WGS) entry which is preliminary data.</text>
</comment>
<dbReference type="InterPro" id="IPR038174">
    <property type="entry name" value="Strep_pil_link_sf"/>
</dbReference>
<dbReference type="AlphaFoldDB" id="A0A6L5Y777"/>
<evidence type="ECO:0000259" key="2">
    <source>
        <dbReference type="Pfam" id="PF12892"/>
    </source>
</evidence>
<keyword evidence="4" id="KW-1185">Reference proteome</keyword>
<keyword evidence="1" id="KW-1133">Transmembrane helix</keyword>
<dbReference type="EMBL" id="VUMZ01000010">
    <property type="protein sequence ID" value="MST52539.1"/>
    <property type="molecule type" value="Genomic_DNA"/>
</dbReference>
<dbReference type="Gene3D" id="2.60.40.10">
    <property type="entry name" value="Immunoglobulins"/>
    <property type="match status" value="1"/>
</dbReference>
<dbReference type="RefSeq" id="WP_154574933.1">
    <property type="nucleotide sequence ID" value="NZ_VUMZ01000010.1"/>
</dbReference>
<dbReference type="Pfam" id="PF12892">
    <property type="entry name" value="FctA"/>
    <property type="match status" value="1"/>
</dbReference>
<dbReference type="Gene3D" id="2.60.40.3050">
    <property type="match status" value="1"/>
</dbReference>
<evidence type="ECO:0000313" key="4">
    <source>
        <dbReference type="Proteomes" id="UP000474676"/>
    </source>
</evidence>
<proteinExistence type="predicted"/>
<reference evidence="3 4" key="1">
    <citation type="submission" date="2019-08" db="EMBL/GenBank/DDBJ databases">
        <title>In-depth cultivation of the pig gut microbiome towards novel bacterial diversity and tailored functional studies.</title>
        <authorList>
            <person name="Wylensek D."/>
            <person name="Hitch T.C.A."/>
            <person name="Clavel T."/>
        </authorList>
    </citation>
    <scope>NUCLEOTIDE SEQUENCE [LARGE SCALE GENOMIC DNA]</scope>
    <source>
        <strain evidence="3 4">WCA-MUC-591-APC-3H</strain>
    </source>
</reference>
<dbReference type="InterPro" id="IPR013783">
    <property type="entry name" value="Ig-like_fold"/>
</dbReference>
<dbReference type="NCBIfam" id="TIGR03786">
    <property type="entry name" value="strep_pil_rpt"/>
    <property type="match status" value="1"/>
</dbReference>
<evidence type="ECO:0000256" key="1">
    <source>
        <dbReference type="SAM" id="Phobius"/>
    </source>
</evidence>
<protein>
    <recommendedName>
        <fullName evidence="2">Streptococcal pilin isopeptide linkage domain-containing protein</fullName>
    </recommendedName>
</protein>
<evidence type="ECO:0000313" key="3">
    <source>
        <dbReference type="EMBL" id="MST52539.1"/>
    </source>
</evidence>
<name>A0A6L5Y777_9FIRM</name>
<feature type="domain" description="Streptococcal pilin isopeptide linkage" evidence="2">
    <location>
        <begin position="210"/>
        <end position="320"/>
    </location>
</feature>